<evidence type="ECO:0008006" key="3">
    <source>
        <dbReference type="Google" id="ProtNLM"/>
    </source>
</evidence>
<evidence type="ECO:0000313" key="1">
    <source>
        <dbReference type="EMBL" id="SHJ79511.1"/>
    </source>
</evidence>
<sequence length="631" mass="68932">MGFYLKGNFCGYLCHDCKEALSQVSVKLYQPPKMENVTELLASDPKNTLKILGPDEIAERKKYLIGEGSTDASGDYNIQFDKSYEGGPVMVDIAVTQVQGQKKKTDKQVQFTVTVLQPAWRQGDNDYFYGWDYCLSPRFWCHIRSLFDAWVICGKVVSCKDKKTPLVAVEVTAFDADWLTDDVLGSTTTDATGHFRIDYTSADFKQTFLSPLINVETPFSSKSGPDVYFKVVSGGGTVLMEETRTVGLGSARRDVGHCFCLDLCVPFETIDTPEIASVWTGIGTAFTIPIGSDLNDFDPQGYAGTKRYGFTGKIRTTGQVAISSTNRVFDGNPYEYRFLVSDTVTADNGAAPLPASSFNKIVGVDIGLFESIKIGQMMYFGSPFKVVNIFCKLEDLDAEGWLDVNKSIERTFTEDPSLNVADLTDPIEGPLWNWIDLDGMMGIDTRTLTENSMPTVSAGDAVPVANRKGVEKIALRFELREVIDKPNNVFNYLPASGQTLNCMVVNNTAAVKELAVSQHLSTTDCSAVNGEVSVNYTAHHPELESVSLHLRSNDGDINTPLVGGGLPILNNSNPSVNHANSSSVSITGAPNTVALKTCSYILTLSVLRRLHTGDGAVGTNQVPRSFYYEAP</sequence>
<dbReference type="OrthoDB" id="4845881at2"/>
<reference evidence="2" key="1">
    <citation type="submission" date="2016-11" db="EMBL/GenBank/DDBJ databases">
        <authorList>
            <person name="Varghese N."/>
            <person name="Submissions S."/>
        </authorList>
    </citation>
    <scope>NUCLEOTIDE SEQUENCE [LARGE SCALE GENOMIC DNA]</scope>
    <source>
        <strain evidence="2">DSM 19858</strain>
    </source>
</reference>
<dbReference type="Proteomes" id="UP000184543">
    <property type="component" value="Unassembled WGS sequence"/>
</dbReference>
<gene>
    <name evidence="1" type="ORF">SAMN04488513_10930</name>
</gene>
<proteinExistence type="predicted"/>
<name>A0A1M6M7Q3_9FLAO</name>
<dbReference type="Gene3D" id="2.60.40.3330">
    <property type="match status" value="1"/>
</dbReference>
<dbReference type="InterPro" id="IPR038479">
    <property type="entry name" value="Transthyretin-like_sf"/>
</dbReference>
<dbReference type="AlphaFoldDB" id="A0A1M6M7Q3"/>
<dbReference type="EMBL" id="FQYU01000009">
    <property type="protein sequence ID" value="SHJ79511.1"/>
    <property type="molecule type" value="Genomic_DNA"/>
</dbReference>
<evidence type="ECO:0000313" key="2">
    <source>
        <dbReference type="Proteomes" id="UP000184543"/>
    </source>
</evidence>
<accession>A0A1M6M7Q3</accession>
<protein>
    <recommendedName>
        <fullName evidence="3">Carboxypeptidase regulatory-like domain-containing protein</fullName>
    </recommendedName>
</protein>
<dbReference type="RefSeq" id="WP_072995102.1">
    <property type="nucleotide sequence ID" value="NZ_FQYU01000009.1"/>
</dbReference>
<keyword evidence="2" id="KW-1185">Reference proteome</keyword>
<organism evidence="1 2">
    <name type="scientific">Pseudozobellia thermophila</name>
    <dbReference type="NCBI Taxonomy" id="192903"/>
    <lineage>
        <taxon>Bacteria</taxon>
        <taxon>Pseudomonadati</taxon>
        <taxon>Bacteroidota</taxon>
        <taxon>Flavobacteriia</taxon>
        <taxon>Flavobacteriales</taxon>
        <taxon>Flavobacteriaceae</taxon>
        <taxon>Pseudozobellia</taxon>
    </lineage>
</organism>